<dbReference type="PANTHER" id="PTHR24394:SF44">
    <property type="entry name" value="ZINC FINGER PROTEIN 271-LIKE"/>
    <property type="match status" value="1"/>
</dbReference>
<dbReference type="GO" id="GO:0008270">
    <property type="term" value="F:zinc ion binding"/>
    <property type="evidence" value="ECO:0007669"/>
    <property type="project" value="UniProtKB-KW"/>
</dbReference>
<keyword evidence="3" id="KW-0479">Metal-binding</keyword>
<dbReference type="PROSITE" id="PS51155">
    <property type="entry name" value="CHIT_BIND_RR_2"/>
    <property type="match status" value="1"/>
</dbReference>
<dbReference type="PROSITE" id="PS50157">
    <property type="entry name" value="ZINC_FINGER_C2H2_2"/>
    <property type="match status" value="4"/>
</dbReference>
<dbReference type="PROSITE" id="PS00028">
    <property type="entry name" value="ZINC_FINGER_C2H2_1"/>
    <property type="match status" value="3"/>
</dbReference>
<feature type="transmembrane region" description="Helical" evidence="9">
    <location>
        <begin position="392"/>
        <end position="413"/>
    </location>
</feature>
<dbReference type="InterPro" id="IPR046341">
    <property type="entry name" value="SET_dom_sf"/>
</dbReference>
<feature type="compositionally biased region" description="Low complexity" evidence="8">
    <location>
        <begin position="312"/>
        <end position="337"/>
    </location>
</feature>
<feature type="compositionally biased region" description="Basic residues" evidence="8">
    <location>
        <begin position="291"/>
        <end position="301"/>
    </location>
</feature>
<dbReference type="GO" id="GO:0000981">
    <property type="term" value="F:DNA-binding transcription factor activity, RNA polymerase II-specific"/>
    <property type="evidence" value="ECO:0007669"/>
    <property type="project" value="TreeGrafter"/>
</dbReference>
<name>A0A7R8WJV4_9CRUS</name>
<keyword evidence="7" id="KW-0539">Nucleus</keyword>
<evidence type="ECO:0000256" key="6">
    <source>
        <dbReference type="ARBA" id="ARBA00022833"/>
    </source>
</evidence>
<dbReference type="SUPFAM" id="SSF57667">
    <property type="entry name" value="beta-beta-alpha zinc fingers"/>
    <property type="match status" value="2"/>
</dbReference>
<feature type="region of interest" description="Disordered" evidence="8">
    <location>
        <begin position="290"/>
        <end position="340"/>
    </location>
</feature>
<dbReference type="OrthoDB" id="9998363at2759"/>
<keyword evidence="6" id="KW-0862">Zinc</keyword>
<evidence type="ECO:0000256" key="8">
    <source>
        <dbReference type="SAM" id="MobiDB-lite"/>
    </source>
</evidence>
<dbReference type="PROSITE" id="PS00233">
    <property type="entry name" value="CHIT_BIND_RR_1"/>
    <property type="match status" value="1"/>
</dbReference>
<dbReference type="GO" id="GO:0042302">
    <property type="term" value="F:structural constituent of cuticle"/>
    <property type="evidence" value="ECO:0007669"/>
    <property type="project" value="UniProtKB-UniRule"/>
</dbReference>
<dbReference type="EMBL" id="OB662394">
    <property type="protein sequence ID" value="CAD7229987.1"/>
    <property type="molecule type" value="Genomic_DNA"/>
</dbReference>
<dbReference type="GO" id="GO:0005634">
    <property type="term" value="C:nucleus"/>
    <property type="evidence" value="ECO:0007669"/>
    <property type="project" value="UniProtKB-SubCell"/>
</dbReference>
<protein>
    <submittedName>
        <fullName evidence="10">Uncharacterized protein</fullName>
    </submittedName>
</protein>
<keyword evidence="5" id="KW-0863">Zinc-finger</keyword>
<evidence type="ECO:0000256" key="3">
    <source>
        <dbReference type="ARBA" id="ARBA00022723"/>
    </source>
</evidence>
<dbReference type="Pfam" id="PF13894">
    <property type="entry name" value="zf-C2H2_4"/>
    <property type="match status" value="1"/>
</dbReference>
<dbReference type="FunFam" id="3.30.160.60:FF:004173">
    <property type="match status" value="1"/>
</dbReference>
<comment type="subcellular location">
    <subcellularLocation>
        <location evidence="1">Nucleus</location>
    </subcellularLocation>
</comment>
<dbReference type="PANTHER" id="PTHR24394">
    <property type="entry name" value="ZINC FINGER PROTEIN"/>
    <property type="match status" value="1"/>
</dbReference>
<feature type="region of interest" description="Disordered" evidence="8">
    <location>
        <begin position="570"/>
        <end position="589"/>
    </location>
</feature>
<sequence>MSSRTSATPSASTTLQLKVVAAETLPSGCKKAGIPLRDIPLQFQLPSSQADKEEIQIHSVKGRLKSVTSTWPQFMALAPDCHAANVVLALEENNAISATVVRTIDKNQELLGWFNEELLNALAIPHLSLNNFLGVEGRYLCDKCSQTFSDPNPLKIHLALDCGKMSRHEMFARILPSSPNSPPTSSTARFQPIFNADALRRLETSSGAQKKPGHLCLYCGKWYSRKYGLKIHIRTHTGFKPLQCKICLRPFGDPSNLNKHVRLHGQVESPYKCHHCGKILVRRRDLQSHLSSRHGIHRHRNSSPNAEEIEAETFSSEETTSTPETSSPSPSTRSAIEVPSSTPFPPYAPSPFQVFNDPASSAFRPLQSHASFFPTPPPPRLLFPFAFKPHPALTAFIPGAIFLFSIVLAVSCAQSDERYRVLRSRVNLVPRRVTSTIQGRGISFITRPSQITTSTSSNVIVNPFTGIQSRPADQVSYYVIERPIPTNIVATDDGDFDALDARYNYQYQVNDDLTGDHKSVEEAFDKRQGRAEGSYTIYDLDGTVRRTDYYADDTGYHATVTITRPDGTQEVREFPEPAPQAPQSRRQARTQIVRTIGQPQLVRVIQRPRTSRLHAIHCRRRFASGPPYPPEAQISLPPPPRNLPPPPPPPPRVGGA</sequence>
<dbReference type="Pfam" id="PF00379">
    <property type="entry name" value="Chitin_bind_4"/>
    <property type="match status" value="1"/>
</dbReference>
<evidence type="ECO:0000256" key="9">
    <source>
        <dbReference type="SAM" id="Phobius"/>
    </source>
</evidence>
<dbReference type="InterPro" id="IPR036236">
    <property type="entry name" value="Znf_C2H2_sf"/>
</dbReference>
<feature type="region of interest" description="Disordered" evidence="8">
    <location>
        <begin position="619"/>
        <end position="656"/>
    </location>
</feature>
<dbReference type="InterPro" id="IPR013087">
    <property type="entry name" value="Znf_C2H2_type"/>
</dbReference>
<gene>
    <name evidence="10" type="ORF">CTOB1V02_LOCUS7851</name>
</gene>
<keyword evidence="9" id="KW-0472">Membrane</keyword>
<reference evidence="10" key="1">
    <citation type="submission" date="2020-11" db="EMBL/GenBank/DDBJ databases">
        <authorList>
            <person name="Tran Van P."/>
        </authorList>
    </citation>
    <scope>NUCLEOTIDE SEQUENCE</scope>
</reference>
<evidence type="ECO:0000256" key="4">
    <source>
        <dbReference type="ARBA" id="ARBA00022737"/>
    </source>
</evidence>
<evidence type="ECO:0000256" key="2">
    <source>
        <dbReference type="ARBA" id="ARBA00022460"/>
    </source>
</evidence>
<keyword evidence="2" id="KW-0193">Cuticle</keyword>
<dbReference type="Gene3D" id="3.30.160.60">
    <property type="entry name" value="Classic Zinc Finger"/>
    <property type="match status" value="3"/>
</dbReference>
<accession>A0A7R8WJV4</accession>
<organism evidence="10">
    <name type="scientific">Cyprideis torosa</name>
    <dbReference type="NCBI Taxonomy" id="163714"/>
    <lineage>
        <taxon>Eukaryota</taxon>
        <taxon>Metazoa</taxon>
        <taxon>Ecdysozoa</taxon>
        <taxon>Arthropoda</taxon>
        <taxon>Crustacea</taxon>
        <taxon>Oligostraca</taxon>
        <taxon>Ostracoda</taxon>
        <taxon>Podocopa</taxon>
        <taxon>Podocopida</taxon>
        <taxon>Cytherocopina</taxon>
        <taxon>Cytheroidea</taxon>
        <taxon>Cytherideidae</taxon>
        <taxon>Cyprideis</taxon>
    </lineage>
</organism>
<evidence type="ECO:0000313" key="10">
    <source>
        <dbReference type="EMBL" id="CAD7229987.1"/>
    </source>
</evidence>
<dbReference type="InterPro" id="IPR031311">
    <property type="entry name" value="CHIT_BIND_RR_consensus"/>
</dbReference>
<dbReference type="InterPro" id="IPR000618">
    <property type="entry name" value="Insect_cuticle"/>
</dbReference>
<evidence type="ECO:0000256" key="1">
    <source>
        <dbReference type="ARBA" id="ARBA00004123"/>
    </source>
</evidence>
<keyword evidence="4" id="KW-0677">Repeat</keyword>
<keyword evidence="9" id="KW-1133">Transmembrane helix</keyword>
<dbReference type="AlphaFoldDB" id="A0A7R8WJV4"/>
<keyword evidence="9" id="KW-0812">Transmembrane</keyword>
<dbReference type="SMART" id="SM00355">
    <property type="entry name" value="ZnF_C2H2"/>
    <property type="match status" value="4"/>
</dbReference>
<evidence type="ECO:0000256" key="7">
    <source>
        <dbReference type="ARBA" id="ARBA00023242"/>
    </source>
</evidence>
<evidence type="ECO:0000256" key="5">
    <source>
        <dbReference type="ARBA" id="ARBA00022771"/>
    </source>
</evidence>
<dbReference type="Gene3D" id="2.170.270.10">
    <property type="entry name" value="SET domain"/>
    <property type="match status" value="1"/>
</dbReference>
<dbReference type="Pfam" id="PF00096">
    <property type="entry name" value="zf-C2H2"/>
    <property type="match status" value="2"/>
</dbReference>
<feature type="compositionally biased region" description="Pro residues" evidence="8">
    <location>
        <begin position="626"/>
        <end position="656"/>
    </location>
</feature>
<proteinExistence type="predicted"/>